<evidence type="ECO:0000313" key="2">
    <source>
        <dbReference type="Proteomes" id="UP000828251"/>
    </source>
</evidence>
<accession>A0A9D4AFI3</accession>
<comment type="caution">
    <text evidence="1">The sequence shown here is derived from an EMBL/GenBank/DDBJ whole genome shotgun (WGS) entry which is preliminary data.</text>
</comment>
<reference evidence="1 2" key="1">
    <citation type="journal article" date="2021" name="Plant Biotechnol. J.">
        <title>Multi-omics assisted identification of the key and species-specific regulatory components of drought-tolerant mechanisms in Gossypium stocksii.</title>
        <authorList>
            <person name="Yu D."/>
            <person name="Ke L."/>
            <person name="Zhang D."/>
            <person name="Wu Y."/>
            <person name="Sun Y."/>
            <person name="Mei J."/>
            <person name="Sun J."/>
            <person name="Sun Y."/>
        </authorList>
    </citation>
    <scope>NUCLEOTIDE SEQUENCE [LARGE SCALE GENOMIC DNA]</scope>
    <source>
        <strain evidence="2">cv. E1</strain>
        <tissue evidence="1">Leaf</tissue>
    </source>
</reference>
<dbReference type="EMBL" id="JAIQCV010000003">
    <property type="protein sequence ID" value="KAH1113970.1"/>
    <property type="molecule type" value="Genomic_DNA"/>
</dbReference>
<dbReference type="AlphaFoldDB" id="A0A9D4AFI3"/>
<organism evidence="1 2">
    <name type="scientific">Gossypium stocksii</name>
    <dbReference type="NCBI Taxonomy" id="47602"/>
    <lineage>
        <taxon>Eukaryota</taxon>
        <taxon>Viridiplantae</taxon>
        <taxon>Streptophyta</taxon>
        <taxon>Embryophyta</taxon>
        <taxon>Tracheophyta</taxon>
        <taxon>Spermatophyta</taxon>
        <taxon>Magnoliopsida</taxon>
        <taxon>eudicotyledons</taxon>
        <taxon>Gunneridae</taxon>
        <taxon>Pentapetalae</taxon>
        <taxon>rosids</taxon>
        <taxon>malvids</taxon>
        <taxon>Malvales</taxon>
        <taxon>Malvaceae</taxon>
        <taxon>Malvoideae</taxon>
        <taxon>Gossypium</taxon>
    </lineage>
</organism>
<gene>
    <name evidence="1" type="ORF">J1N35_007348</name>
</gene>
<dbReference type="Proteomes" id="UP000828251">
    <property type="component" value="Unassembled WGS sequence"/>
</dbReference>
<protein>
    <submittedName>
        <fullName evidence="1">Uncharacterized protein</fullName>
    </submittedName>
</protein>
<name>A0A9D4AFI3_9ROSI</name>
<keyword evidence="2" id="KW-1185">Reference proteome</keyword>
<sequence>MSIFKLATELIWISKETEVKVDSPTFGSDNTELGSEALTQLVREVLEEVFEARVKEMGEMLQTRCLTVRRREITIL</sequence>
<proteinExistence type="predicted"/>
<evidence type="ECO:0000313" key="1">
    <source>
        <dbReference type="EMBL" id="KAH1113970.1"/>
    </source>
</evidence>